<evidence type="ECO:0000313" key="3">
    <source>
        <dbReference type="Proteomes" id="UP000772618"/>
    </source>
</evidence>
<gene>
    <name evidence="2" type="ORF">KK060_04880</name>
</gene>
<feature type="compositionally biased region" description="Basic residues" evidence="1">
    <location>
        <begin position="146"/>
        <end position="162"/>
    </location>
</feature>
<comment type="caution">
    <text evidence="2">The sequence shown here is derived from an EMBL/GenBank/DDBJ whole genome shotgun (WGS) entry which is preliminary data.</text>
</comment>
<name>A0ABS5VMC7_9BACT</name>
<accession>A0ABS5VMC7</accession>
<organism evidence="2 3">
    <name type="scientific">Chryseosolibacter indicus</name>
    <dbReference type="NCBI Taxonomy" id="2782351"/>
    <lineage>
        <taxon>Bacteria</taxon>
        <taxon>Pseudomonadati</taxon>
        <taxon>Bacteroidota</taxon>
        <taxon>Cytophagia</taxon>
        <taxon>Cytophagales</taxon>
        <taxon>Chryseotaleaceae</taxon>
        <taxon>Chryseosolibacter</taxon>
    </lineage>
</organism>
<evidence type="ECO:0000313" key="2">
    <source>
        <dbReference type="EMBL" id="MBT1702603.1"/>
    </source>
</evidence>
<dbReference type="EMBL" id="JAHESD010000007">
    <property type="protein sequence ID" value="MBT1702603.1"/>
    <property type="molecule type" value="Genomic_DNA"/>
</dbReference>
<protein>
    <recommendedName>
        <fullName evidence="4">DUF3052 domain-containing protein</fullName>
    </recommendedName>
</protein>
<sequence length="162" mass="18710">MNAIFKKLNFKDQKQIFILNAPESFMPPLKEMESDTEIKVSLKPAETIEFVLAFVTKQNEVDMLAEKIARQISVDGIVWFAYPKGTSKKYKCEFNRDTGWTELGKHGFEGVRMVAIDEDWSALRFRKAEHIKKMTRSFAMSEQGKKKTQLRSAVKRSKGKKP</sequence>
<dbReference type="RefSeq" id="WP_254152571.1">
    <property type="nucleotide sequence ID" value="NZ_JAHESD010000007.1"/>
</dbReference>
<reference evidence="2 3" key="1">
    <citation type="submission" date="2021-05" db="EMBL/GenBank/DDBJ databases">
        <title>A Polyphasic approach of four new species of the genus Ohtaekwangia: Ohtaekwangia histidinii sp. nov., Ohtaekwangia cretensis sp. nov., Ohtaekwangia indiensis sp. nov., Ohtaekwangia reichenbachii sp. nov. from diverse environment.</title>
        <authorList>
            <person name="Octaviana S."/>
        </authorList>
    </citation>
    <scope>NUCLEOTIDE SEQUENCE [LARGE SCALE GENOMIC DNA]</scope>
    <source>
        <strain evidence="2 3">PWU20</strain>
    </source>
</reference>
<feature type="region of interest" description="Disordered" evidence="1">
    <location>
        <begin position="136"/>
        <end position="162"/>
    </location>
</feature>
<dbReference type="Proteomes" id="UP000772618">
    <property type="component" value="Unassembled WGS sequence"/>
</dbReference>
<keyword evidence="3" id="KW-1185">Reference proteome</keyword>
<evidence type="ECO:0000256" key="1">
    <source>
        <dbReference type="SAM" id="MobiDB-lite"/>
    </source>
</evidence>
<proteinExistence type="predicted"/>
<evidence type="ECO:0008006" key="4">
    <source>
        <dbReference type="Google" id="ProtNLM"/>
    </source>
</evidence>